<keyword evidence="2" id="KW-0614">Plasmid</keyword>
<proteinExistence type="predicted"/>
<dbReference type="EMBL" id="CP032827">
    <property type="protein sequence ID" value="AYJ84590.1"/>
    <property type="molecule type" value="Genomic_DNA"/>
</dbReference>
<dbReference type="RefSeq" id="WP_121150297.1">
    <property type="nucleotide sequence ID" value="NZ_CP032827.1"/>
</dbReference>
<keyword evidence="1" id="KW-1133">Transmembrane helix</keyword>
<dbReference type="OrthoDB" id="885342at2"/>
<keyword evidence="3" id="KW-1185">Reference proteome</keyword>
<feature type="transmembrane region" description="Helical" evidence="1">
    <location>
        <begin position="188"/>
        <end position="206"/>
    </location>
</feature>
<gene>
    <name evidence="2" type="ORF">D3Y57_00285</name>
</gene>
<keyword evidence="1" id="KW-0812">Transmembrane</keyword>
<feature type="transmembrane region" description="Helical" evidence="1">
    <location>
        <begin position="87"/>
        <end position="105"/>
    </location>
</feature>
<evidence type="ECO:0000256" key="1">
    <source>
        <dbReference type="SAM" id="Phobius"/>
    </source>
</evidence>
<feature type="transmembrane region" description="Helical" evidence="1">
    <location>
        <begin position="55"/>
        <end position="75"/>
    </location>
</feature>
<dbReference type="KEGG" id="spha:D3Y57_00285"/>
<accession>A0A494T6U1</accession>
<evidence type="ECO:0000313" key="3">
    <source>
        <dbReference type="Proteomes" id="UP000276254"/>
    </source>
</evidence>
<dbReference type="AlphaFoldDB" id="A0A494T6U1"/>
<name>A0A494T6U1_SPHPE</name>
<dbReference type="InterPro" id="IPR010699">
    <property type="entry name" value="DUF1275"/>
</dbReference>
<protein>
    <submittedName>
        <fullName evidence="2">DUF1275 domain-containing protein</fullName>
    </submittedName>
</protein>
<dbReference type="Proteomes" id="UP000276254">
    <property type="component" value="Plasmid unnamed2"/>
</dbReference>
<keyword evidence="1" id="KW-0472">Membrane</keyword>
<sequence>MIRHSRAVQALAIALAALAGYVDAVAYIETGGFFVSFMSGNTTRLGVGLSGQSHAAAIAFGLIGCFVMGVTGASLAGDWAGRFRRVVVLSMVSVLLVASAVLASFGDESVAIACLAVGMGAENAVVGQAGETPIGLTYMTGTIVNLGRCLAIAIRGGDPVGWRSYLLLWCGLLSGAVLGASADHAMGMSALWLGAGLAAVLALISAHRQVNLANPKLKG</sequence>
<geneLocation type="plasmid" evidence="2">
    <name>unnamed2</name>
</geneLocation>
<dbReference type="Pfam" id="PF06912">
    <property type="entry name" value="DUF1275"/>
    <property type="match status" value="1"/>
</dbReference>
<organism evidence="2 3">
    <name type="scientific">Sphingomonas paeninsulae</name>
    <dbReference type="NCBI Taxonomy" id="2319844"/>
    <lineage>
        <taxon>Bacteria</taxon>
        <taxon>Pseudomonadati</taxon>
        <taxon>Pseudomonadota</taxon>
        <taxon>Alphaproteobacteria</taxon>
        <taxon>Sphingomonadales</taxon>
        <taxon>Sphingomonadaceae</taxon>
        <taxon>Sphingomonas</taxon>
    </lineage>
</organism>
<dbReference type="PANTHER" id="PTHR37314:SF4">
    <property type="entry name" value="UPF0700 TRANSMEMBRANE PROTEIN YOAK"/>
    <property type="match status" value="1"/>
</dbReference>
<feature type="transmembrane region" description="Helical" evidence="1">
    <location>
        <begin position="136"/>
        <end position="154"/>
    </location>
</feature>
<reference evidence="2 3" key="1">
    <citation type="submission" date="2018-09" db="EMBL/GenBank/DDBJ databases">
        <title>Sphingomonas peninsula sp. nov., isolated from fildes peninsula, Antarctic soil.</title>
        <authorList>
            <person name="Yingchao G."/>
        </authorList>
    </citation>
    <scope>NUCLEOTIDE SEQUENCE [LARGE SCALE GENOMIC DNA]</scope>
    <source>
        <strain evidence="2 3">YZ-8</strain>
        <plasmid evidence="2 3">unnamed2</plasmid>
    </source>
</reference>
<feature type="transmembrane region" description="Helical" evidence="1">
    <location>
        <begin position="166"/>
        <end position="182"/>
    </location>
</feature>
<evidence type="ECO:0000313" key="2">
    <source>
        <dbReference type="EMBL" id="AYJ84590.1"/>
    </source>
</evidence>
<dbReference type="PANTHER" id="PTHR37314">
    <property type="entry name" value="SLR0142 PROTEIN"/>
    <property type="match status" value="1"/>
</dbReference>